<accession>A0A0L6JTS9</accession>
<dbReference type="eggNOG" id="COG0265">
    <property type="taxonomic scope" value="Bacteria"/>
</dbReference>
<evidence type="ECO:0000313" key="5">
    <source>
        <dbReference type="EMBL" id="KNY29095.1"/>
    </source>
</evidence>
<dbReference type="PANTHER" id="PTHR43343">
    <property type="entry name" value="PEPTIDASE S12"/>
    <property type="match status" value="1"/>
</dbReference>
<keyword evidence="3" id="KW-0472">Membrane</keyword>
<dbReference type="CDD" id="cd06779">
    <property type="entry name" value="cpPDZ_Deg_HtrA-like"/>
    <property type="match status" value="1"/>
</dbReference>
<dbReference type="Pfam" id="PF13365">
    <property type="entry name" value="Trypsin_2"/>
    <property type="match status" value="1"/>
</dbReference>
<dbReference type="SUPFAM" id="SSF50156">
    <property type="entry name" value="PDZ domain-like"/>
    <property type="match status" value="1"/>
</dbReference>
<dbReference type="PATRIC" id="fig|398512.5.peg.4577"/>
<dbReference type="STRING" id="398512.Bccel_4369"/>
<keyword evidence="3" id="KW-1133">Transmembrane helix</keyword>
<protein>
    <submittedName>
        <fullName evidence="5">PDZ/DHR/GLGF domain protein</fullName>
    </submittedName>
</protein>
<evidence type="ECO:0000256" key="1">
    <source>
        <dbReference type="ARBA" id="ARBA00022670"/>
    </source>
</evidence>
<keyword evidence="2" id="KW-0378">Hydrolase</keyword>
<dbReference type="Gene3D" id="2.40.10.120">
    <property type="match status" value="1"/>
</dbReference>
<dbReference type="GO" id="GO:0006508">
    <property type="term" value="P:proteolysis"/>
    <property type="evidence" value="ECO:0007669"/>
    <property type="project" value="UniProtKB-KW"/>
</dbReference>
<sequence length="424" mass="45748">MRFFSKRLLKRGYDNYEKFMNFNSAYRRDGKYDDRSRDGRRVYRTVALVLVCCILTSLMVGGGLYMKLSNDIKELTMLSANQAKADTVIGNRAVNLESALKLASDSGSSVTNIAKKVGPSIVGIRMLTQSPRSWYFDDEMAQSKAEGSGIVITADGYIMTNYHVVQYADPKNSRSKNTTLEVFLADKRQAKAKFIGGDPKNDLAVIKIDMDNLTAAELGDSATLEVGELAVAIGNPLGLEFQGSVTAGVISALNRTVSVDDKTLNLIQTDAAINPGNSGGALVNSRGQVVGINTVKISVSGVEGLGFAIPINDAKPIVDQLMMFGYVKGRPFIGISGREITDAIARQYDLPVGIYILEVTPDSGAAKAGIQKGDILVSIAGKDVRTMKEVDNIKKNYKAGDSVDVTVVRNGSKVKLSLTFSEER</sequence>
<evidence type="ECO:0000256" key="3">
    <source>
        <dbReference type="SAM" id="Phobius"/>
    </source>
</evidence>
<dbReference type="SUPFAM" id="SSF50494">
    <property type="entry name" value="Trypsin-like serine proteases"/>
    <property type="match status" value="1"/>
</dbReference>
<dbReference type="Gene3D" id="2.30.42.10">
    <property type="match status" value="1"/>
</dbReference>
<dbReference type="InterPro" id="IPR036034">
    <property type="entry name" value="PDZ_sf"/>
</dbReference>
<feature type="transmembrane region" description="Helical" evidence="3">
    <location>
        <begin position="45"/>
        <end position="66"/>
    </location>
</feature>
<dbReference type="GO" id="GO:0004252">
    <property type="term" value="F:serine-type endopeptidase activity"/>
    <property type="evidence" value="ECO:0007669"/>
    <property type="project" value="InterPro"/>
</dbReference>
<dbReference type="PANTHER" id="PTHR43343:SF3">
    <property type="entry name" value="PROTEASE DO-LIKE 8, CHLOROPLASTIC"/>
    <property type="match status" value="1"/>
</dbReference>
<feature type="domain" description="PDZ" evidence="4">
    <location>
        <begin position="328"/>
        <end position="411"/>
    </location>
</feature>
<dbReference type="InterPro" id="IPR001478">
    <property type="entry name" value="PDZ"/>
</dbReference>
<comment type="caution">
    <text evidence="5">The sequence shown here is derived from an EMBL/GenBank/DDBJ whole genome shotgun (WGS) entry which is preliminary data.</text>
</comment>
<dbReference type="InterPro" id="IPR051201">
    <property type="entry name" value="Chloro_Bact_Ser_Proteases"/>
</dbReference>
<gene>
    <name evidence="5" type="ORF">Bccel_4369</name>
</gene>
<proteinExistence type="predicted"/>
<dbReference type="RefSeq" id="WP_010244750.1">
    <property type="nucleotide sequence ID" value="NZ_JQKC01000005.1"/>
</dbReference>
<evidence type="ECO:0000313" key="6">
    <source>
        <dbReference type="Proteomes" id="UP000036923"/>
    </source>
</evidence>
<dbReference type="SMART" id="SM00228">
    <property type="entry name" value="PDZ"/>
    <property type="match status" value="1"/>
</dbReference>
<evidence type="ECO:0000256" key="2">
    <source>
        <dbReference type="ARBA" id="ARBA00022801"/>
    </source>
</evidence>
<evidence type="ECO:0000259" key="4">
    <source>
        <dbReference type="PROSITE" id="PS50106"/>
    </source>
</evidence>
<dbReference type="AlphaFoldDB" id="A0A0L6JTS9"/>
<keyword evidence="3" id="KW-0812">Transmembrane</keyword>
<dbReference type="PROSITE" id="PS50106">
    <property type="entry name" value="PDZ"/>
    <property type="match status" value="1"/>
</dbReference>
<keyword evidence="1" id="KW-0645">Protease</keyword>
<dbReference type="InterPro" id="IPR009003">
    <property type="entry name" value="Peptidase_S1_PA"/>
</dbReference>
<dbReference type="Proteomes" id="UP000036923">
    <property type="component" value="Unassembled WGS sequence"/>
</dbReference>
<dbReference type="InterPro" id="IPR001940">
    <property type="entry name" value="Peptidase_S1C"/>
</dbReference>
<dbReference type="EMBL" id="LGTC01000001">
    <property type="protein sequence ID" value="KNY29095.1"/>
    <property type="molecule type" value="Genomic_DNA"/>
</dbReference>
<reference evidence="6" key="1">
    <citation type="submission" date="2015-07" db="EMBL/GenBank/DDBJ databases">
        <title>Near-Complete Genome Sequence of the Cellulolytic Bacterium Bacteroides (Pseudobacteroides) cellulosolvens ATCC 35603.</title>
        <authorList>
            <person name="Dassa B."/>
            <person name="Utturkar S.M."/>
            <person name="Klingeman D.M."/>
            <person name="Hurt R.A."/>
            <person name="Keller M."/>
            <person name="Xu J."/>
            <person name="Reddy Y.H.K."/>
            <person name="Borovok I."/>
            <person name="Grinberg I.R."/>
            <person name="Lamed R."/>
            <person name="Zhivin O."/>
            <person name="Bayer E.A."/>
            <person name="Brown S.D."/>
        </authorList>
    </citation>
    <scope>NUCLEOTIDE SEQUENCE [LARGE SCALE GENOMIC DNA]</scope>
    <source>
        <strain evidence="6">DSM 2933</strain>
    </source>
</reference>
<name>A0A0L6JTS9_9FIRM</name>
<dbReference type="PRINTS" id="PR00834">
    <property type="entry name" value="PROTEASES2C"/>
</dbReference>
<dbReference type="Pfam" id="PF13180">
    <property type="entry name" value="PDZ_2"/>
    <property type="match status" value="1"/>
</dbReference>
<keyword evidence="6" id="KW-1185">Reference proteome</keyword>
<organism evidence="5 6">
    <name type="scientific">Pseudobacteroides cellulosolvens ATCC 35603 = DSM 2933</name>
    <dbReference type="NCBI Taxonomy" id="398512"/>
    <lineage>
        <taxon>Bacteria</taxon>
        <taxon>Bacillati</taxon>
        <taxon>Bacillota</taxon>
        <taxon>Clostridia</taxon>
        <taxon>Eubacteriales</taxon>
        <taxon>Oscillospiraceae</taxon>
        <taxon>Pseudobacteroides</taxon>
    </lineage>
</organism>